<dbReference type="AlphaFoldDB" id="U5MTY9"/>
<evidence type="ECO:0000313" key="1">
    <source>
        <dbReference type="EMBL" id="AGX43988.1"/>
    </source>
</evidence>
<proteinExistence type="predicted"/>
<accession>U5MTY9</accession>
<dbReference type="RefSeq" id="WP_022747131.1">
    <property type="nucleotide sequence ID" value="NC_022571.1"/>
</dbReference>
<keyword evidence="2" id="KW-1185">Reference proteome</keyword>
<dbReference type="GeneID" id="55475386"/>
<organism evidence="1 2">
    <name type="scientific">Clostridium saccharobutylicum DSM 13864</name>
    <dbReference type="NCBI Taxonomy" id="1345695"/>
    <lineage>
        <taxon>Bacteria</taxon>
        <taxon>Bacillati</taxon>
        <taxon>Bacillota</taxon>
        <taxon>Clostridia</taxon>
        <taxon>Eubacteriales</taxon>
        <taxon>Clostridiaceae</taxon>
        <taxon>Clostridium</taxon>
    </lineage>
</organism>
<dbReference type="EMBL" id="CP006721">
    <property type="protein sequence ID" value="AGX43988.1"/>
    <property type="molecule type" value="Genomic_DNA"/>
</dbReference>
<gene>
    <name evidence="1" type="ORF">CLSA_c30210</name>
</gene>
<sequence>MGSIAAIVQIASNRAKAKEIACRVQMKRELNQDSRAFGDILNEEIDKLYKEKAIKDDRQEILDSKENQSRIL</sequence>
<dbReference type="Proteomes" id="UP000017118">
    <property type="component" value="Chromosome"/>
</dbReference>
<dbReference type="PATRIC" id="fig|1345695.10.peg.1124"/>
<protein>
    <submittedName>
        <fullName evidence="1">Uncharacterized protein</fullName>
    </submittedName>
</protein>
<evidence type="ECO:0000313" key="2">
    <source>
        <dbReference type="Proteomes" id="UP000017118"/>
    </source>
</evidence>
<name>U5MTY9_CLOSA</name>
<dbReference type="HOGENOM" id="CLU_2715306_0_0_9"/>
<reference evidence="1 2" key="1">
    <citation type="journal article" date="2013" name="Genome Announc.">
        <title>Complete Genome Sequence of the Solvent Producer Clostridium saccharobutylicum NCP262 (DSM 13864).</title>
        <authorList>
            <person name="Poehlein A."/>
            <person name="Hartwich K."/>
            <person name="Krabben P."/>
            <person name="Ehrenreich A."/>
            <person name="Liebl W."/>
            <person name="Durre P."/>
            <person name="Gottschalk G."/>
            <person name="Daniel R."/>
        </authorList>
    </citation>
    <scope>NUCLEOTIDE SEQUENCE [LARGE SCALE GENOMIC DNA]</scope>
    <source>
        <strain evidence="1">DSM 13864</strain>
    </source>
</reference>
<dbReference type="KEGG" id="csb:CLSA_c30210"/>